<gene>
    <name evidence="3" type="ORF">SAMN04487906_1709</name>
</gene>
<accession>A0A1I6SN71</accession>
<reference evidence="3 4" key="1">
    <citation type="submission" date="2016-10" db="EMBL/GenBank/DDBJ databases">
        <authorList>
            <person name="de Groot N.N."/>
        </authorList>
    </citation>
    <scope>NUCLEOTIDE SEQUENCE [LARGE SCALE GENOMIC DNA]</scope>
    <source>
        <strain evidence="3 4">CGMCC 1.6114</strain>
    </source>
</reference>
<dbReference type="InterPro" id="IPR036249">
    <property type="entry name" value="Thioredoxin-like_sf"/>
</dbReference>
<dbReference type="Gene3D" id="3.40.30.10">
    <property type="entry name" value="Glutaredoxin"/>
    <property type="match status" value="1"/>
</dbReference>
<dbReference type="EMBL" id="FPAG01000004">
    <property type="protein sequence ID" value="SFS78371.1"/>
    <property type="molecule type" value="Genomic_DNA"/>
</dbReference>
<name>A0A1I6SN71_9FLAO</name>
<dbReference type="Pfam" id="PF03960">
    <property type="entry name" value="ArsC"/>
    <property type="match status" value="1"/>
</dbReference>
<dbReference type="SUPFAM" id="SSF52833">
    <property type="entry name" value="Thioredoxin-like"/>
    <property type="match status" value="1"/>
</dbReference>
<evidence type="ECO:0000313" key="4">
    <source>
        <dbReference type="Proteomes" id="UP000183209"/>
    </source>
</evidence>
<dbReference type="OrthoDB" id="1120494at2"/>
<evidence type="ECO:0000256" key="1">
    <source>
        <dbReference type="ARBA" id="ARBA00007198"/>
    </source>
</evidence>
<evidence type="ECO:0000313" key="3">
    <source>
        <dbReference type="EMBL" id="SFS78371.1"/>
    </source>
</evidence>
<comment type="similarity">
    <text evidence="1 2">Belongs to the ArsC family.</text>
</comment>
<sequence>MTKIYYLSTCDTCKRIIKELNLPEDTIMQDIKKEVITNEQVEEMKSLSGSYESLFSKRARLYKGRGLKDMELSEDDYKSLILEHYTFLKRPVIIVDKQIFVGNSKKVTEATYKALHP</sequence>
<protein>
    <submittedName>
        <fullName evidence="3">Arsenate reductase, glutaredoxin family</fullName>
    </submittedName>
</protein>
<dbReference type="PANTHER" id="PTHR30041">
    <property type="entry name" value="ARSENATE REDUCTASE"/>
    <property type="match status" value="1"/>
</dbReference>
<proteinExistence type="inferred from homology"/>
<dbReference type="RefSeq" id="WP_074978201.1">
    <property type="nucleotide sequence ID" value="NZ_FPAG01000004.1"/>
</dbReference>
<dbReference type="AlphaFoldDB" id="A0A1I6SN71"/>
<dbReference type="Proteomes" id="UP000183209">
    <property type="component" value="Unassembled WGS sequence"/>
</dbReference>
<dbReference type="InterPro" id="IPR006660">
    <property type="entry name" value="Arsenate_reductase-like"/>
</dbReference>
<dbReference type="PROSITE" id="PS51353">
    <property type="entry name" value="ARSC"/>
    <property type="match status" value="1"/>
</dbReference>
<organism evidence="3 4">
    <name type="scientific">Zhouia amylolytica</name>
    <dbReference type="NCBI Taxonomy" id="376730"/>
    <lineage>
        <taxon>Bacteria</taxon>
        <taxon>Pseudomonadati</taxon>
        <taxon>Bacteroidota</taxon>
        <taxon>Flavobacteriia</taxon>
        <taxon>Flavobacteriales</taxon>
        <taxon>Flavobacteriaceae</taxon>
        <taxon>Zhouia</taxon>
    </lineage>
</organism>
<dbReference type="PANTHER" id="PTHR30041:SF8">
    <property type="entry name" value="PROTEIN YFFB"/>
    <property type="match status" value="1"/>
</dbReference>
<evidence type="ECO:0000256" key="2">
    <source>
        <dbReference type="PROSITE-ProRule" id="PRU01282"/>
    </source>
</evidence>